<feature type="chain" id="PRO_5005710879" description="Lipoprotein" evidence="1">
    <location>
        <begin position="22"/>
        <end position="186"/>
    </location>
</feature>
<name>S2L2Q7_LITA3</name>
<dbReference type="Proteomes" id="UP000014463">
    <property type="component" value="Unassembled WGS sequence"/>
</dbReference>
<proteinExistence type="predicted"/>
<comment type="caution">
    <text evidence="2">The sequence shown here is derived from an EMBL/GenBank/DDBJ whole genome shotgun (WGS) entry which is preliminary data.</text>
</comment>
<protein>
    <recommendedName>
        <fullName evidence="4">Lipoprotein</fullName>
    </recommendedName>
</protein>
<dbReference type="RefSeq" id="WP_016417170.1">
    <property type="nucleotide sequence ID" value="NZ_AUAB01000012.1"/>
</dbReference>
<dbReference type="STRING" id="1121939.L861_20315"/>
<gene>
    <name evidence="2" type="ORF">L861_20315</name>
</gene>
<dbReference type="AlphaFoldDB" id="S2L2Q7"/>
<keyword evidence="1" id="KW-0732">Signal</keyword>
<sequence>MPSTKAPLLFLLLLTNLLVSCALPPEPQVALYEPSRTPYAIYAPSQWDRKGLEAQPRLAAYRDRLPPDVSYTPGTTSWQEVSHEVPGALTIAVSRQDSPGTLLQALASELDLGEPLGRSMWEQTQRIYREDERAIGVILQWGFYDDAIQGQDYRVWMRQNGQGWYVERMETRYHCGRGIGENGLCI</sequence>
<evidence type="ECO:0000313" key="2">
    <source>
        <dbReference type="EMBL" id="EPC01999.1"/>
    </source>
</evidence>
<organism evidence="2 3">
    <name type="scientific">Litchfieldella anticariensis (strain DSM 16096 / CECT 5854 / CIP 108499 / LMG 22089 / FP35)</name>
    <name type="common">Halomonas anticariensis</name>
    <dbReference type="NCBI Taxonomy" id="1121939"/>
    <lineage>
        <taxon>Bacteria</taxon>
        <taxon>Pseudomonadati</taxon>
        <taxon>Pseudomonadota</taxon>
        <taxon>Gammaproteobacteria</taxon>
        <taxon>Oceanospirillales</taxon>
        <taxon>Halomonadaceae</taxon>
        <taxon>Litchfieldella</taxon>
    </lineage>
</organism>
<evidence type="ECO:0000256" key="1">
    <source>
        <dbReference type="SAM" id="SignalP"/>
    </source>
</evidence>
<accession>S2L2Q7</accession>
<dbReference type="PROSITE" id="PS51257">
    <property type="entry name" value="PROKAR_LIPOPROTEIN"/>
    <property type="match status" value="1"/>
</dbReference>
<evidence type="ECO:0000313" key="3">
    <source>
        <dbReference type="Proteomes" id="UP000014463"/>
    </source>
</evidence>
<dbReference type="EMBL" id="ASTJ01000029">
    <property type="protein sequence ID" value="EPC01999.1"/>
    <property type="molecule type" value="Genomic_DNA"/>
</dbReference>
<keyword evidence="3" id="KW-1185">Reference proteome</keyword>
<dbReference type="PATRIC" id="fig|1121939.11.peg.2657"/>
<dbReference type="OrthoDB" id="6168952at2"/>
<reference evidence="2 3" key="1">
    <citation type="journal article" date="2013" name="Genome Announc.">
        <title>Draft genome sequence of the moderately halophilic gammaproteobacterium Halomonas anticariensis FP35.</title>
        <authorList>
            <person name="Tahrioui A."/>
            <person name="Quesada E."/>
            <person name="Llamas I."/>
        </authorList>
    </citation>
    <scope>NUCLEOTIDE SEQUENCE [LARGE SCALE GENOMIC DNA]</scope>
    <source>
        <strain evidence="3">DSM 16096 / CECT 5854 / LMG 22089 / FP35</strain>
    </source>
</reference>
<evidence type="ECO:0008006" key="4">
    <source>
        <dbReference type="Google" id="ProtNLM"/>
    </source>
</evidence>
<feature type="signal peptide" evidence="1">
    <location>
        <begin position="1"/>
        <end position="21"/>
    </location>
</feature>